<sequence length="317" mass="35114">MIASETERRRLMRDPAFHAWLGLVLDELARQHNGATSDGLGADDTELEDLLRDFAFMRTRIGEREAQASRLESSTVVVQGEDLDRLIQAVTPPSYTFRSGSRAATSHPIGFLADVASVALHRIGQAWPECRSMVEELVSIIGYLPDAGFRSCSVLRYSGVIYIGAGDNSILDLEESIVHEAGHQLLYMISERDQLVEPGPDAERQYSLPWSGQLRNVYGYLHAFYIYVLLAKYFARVVHATSSTHLSRDHIRAERRLETILIGLAAASTTSSWYDKGRGERQEDSKSGFDSGKKHAPSACGLAPCSVGALRDEIVEE</sequence>
<dbReference type="NCBIfam" id="TIGR04267">
    <property type="entry name" value="mod_HExxH"/>
    <property type="match status" value="1"/>
</dbReference>
<protein>
    <submittedName>
        <fullName evidence="2">HEXXH motif-containing putative peptide modification protein</fullName>
    </submittedName>
</protein>
<name>A0ABU8MGD9_9PSEU</name>
<evidence type="ECO:0000256" key="1">
    <source>
        <dbReference type="SAM" id="MobiDB-lite"/>
    </source>
</evidence>
<dbReference type="InterPro" id="IPR026337">
    <property type="entry name" value="AKG_HExxH"/>
</dbReference>
<feature type="region of interest" description="Disordered" evidence="1">
    <location>
        <begin position="274"/>
        <end position="299"/>
    </location>
</feature>
<keyword evidence="3" id="KW-1185">Reference proteome</keyword>
<proteinExistence type="predicted"/>
<accession>A0ABU8MGD9</accession>
<evidence type="ECO:0000313" key="2">
    <source>
        <dbReference type="EMBL" id="MEJ2866388.1"/>
    </source>
</evidence>
<gene>
    <name evidence="2" type="ORF">WCD74_01340</name>
</gene>
<dbReference type="EMBL" id="JBBEGN010000001">
    <property type="protein sequence ID" value="MEJ2866388.1"/>
    <property type="molecule type" value="Genomic_DNA"/>
</dbReference>
<organism evidence="2 3">
    <name type="scientific">Actinomycetospora aurantiaca</name>
    <dbReference type="NCBI Taxonomy" id="3129233"/>
    <lineage>
        <taxon>Bacteria</taxon>
        <taxon>Bacillati</taxon>
        <taxon>Actinomycetota</taxon>
        <taxon>Actinomycetes</taxon>
        <taxon>Pseudonocardiales</taxon>
        <taxon>Pseudonocardiaceae</taxon>
        <taxon>Actinomycetospora</taxon>
    </lineage>
</organism>
<dbReference type="Proteomes" id="UP001385809">
    <property type="component" value="Unassembled WGS sequence"/>
</dbReference>
<reference evidence="2 3" key="1">
    <citation type="submission" date="2024-03" db="EMBL/GenBank/DDBJ databases">
        <title>Actinomycetospora sp. OC33-EN08, a novel actinomycete isolated from wild orchid (Aerides multiflora).</title>
        <authorList>
            <person name="Suriyachadkun C."/>
        </authorList>
    </citation>
    <scope>NUCLEOTIDE SEQUENCE [LARGE SCALE GENOMIC DNA]</scope>
    <source>
        <strain evidence="2 3">OC33-EN08</strain>
    </source>
</reference>
<evidence type="ECO:0000313" key="3">
    <source>
        <dbReference type="Proteomes" id="UP001385809"/>
    </source>
</evidence>
<feature type="compositionally biased region" description="Basic and acidic residues" evidence="1">
    <location>
        <begin position="275"/>
        <end position="293"/>
    </location>
</feature>
<comment type="caution">
    <text evidence="2">The sequence shown here is derived from an EMBL/GenBank/DDBJ whole genome shotgun (WGS) entry which is preliminary data.</text>
</comment>
<dbReference type="RefSeq" id="WP_337693012.1">
    <property type="nucleotide sequence ID" value="NZ_JBBEGN010000001.1"/>
</dbReference>